<dbReference type="SUPFAM" id="SSF89392">
    <property type="entry name" value="Prokaryotic lipoproteins and lipoprotein localization factors"/>
    <property type="match status" value="1"/>
</dbReference>
<dbReference type="InterPro" id="IPR029046">
    <property type="entry name" value="LolA/LolB/LppX"/>
</dbReference>
<keyword evidence="1" id="KW-0732">Signal</keyword>
<dbReference type="Gene3D" id="2.50.20.10">
    <property type="entry name" value="Lipoprotein localisation LolA/LolB/LppX"/>
    <property type="match status" value="1"/>
</dbReference>
<evidence type="ECO:0000256" key="1">
    <source>
        <dbReference type="ARBA" id="ARBA00022729"/>
    </source>
</evidence>
<protein>
    <submittedName>
        <fullName evidence="2">Cell envelope biogenesis protein LolA</fullName>
    </submittedName>
</protein>
<comment type="caution">
    <text evidence="2">The sequence shown here is derived from an EMBL/GenBank/DDBJ whole genome shotgun (WGS) entry which is preliminary data.</text>
</comment>
<dbReference type="Proteomes" id="UP000245014">
    <property type="component" value="Unassembled WGS sequence"/>
</dbReference>
<dbReference type="STRING" id="28200.GCA_001572935_01030"/>
<dbReference type="NCBIfam" id="NF000663">
    <property type="entry name" value="PRK00031.2-1"/>
    <property type="match status" value="1"/>
</dbReference>
<proteinExistence type="predicted"/>
<dbReference type="AlphaFoldDB" id="A0A2U2C100"/>
<dbReference type="CDD" id="cd16325">
    <property type="entry name" value="LolA"/>
    <property type="match status" value="1"/>
</dbReference>
<dbReference type="PANTHER" id="PTHR35869">
    <property type="entry name" value="OUTER-MEMBRANE LIPOPROTEIN CARRIER PROTEIN"/>
    <property type="match status" value="1"/>
</dbReference>
<dbReference type="PANTHER" id="PTHR35869:SF1">
    <property type="entry name" value="OUTER-MEMBRANE LIPOPROTEIN CARRIER PROTEIN"/>
    <property type="match status" value="1"/>
</dbReference>
<accession>A0A2U2C100</accession>
<dbReference type="RefSeq" id="WP_109158408.1">
    <property type="nucleotide sequence ID" value="NZ_JAUQUJ010000039.1"/>
</dbReference>
<organism evidence="2 3">
    <name type="scientific">Aliarcobacter skirrowii</name>
    <dbReference type="NCBI Taxonomy" id="28200"/>
    <lineage>
        <taxon>Bacteria</taxon>
        <taxon>Pseudomonadati</taxon>
        <taxon>Campylobacterota</taxon>
        <taxon>Epsilonproteobacteria</taxon>
        <taxon>Campylobacterales</taxon>
        <taxon>Arcobacteraceae</taxon>
        <taxon>Aliarcobacter</taxon>
    </lineage>
</organism>
<reference evidence="2 3" key="1">
    <citation type="submission" date="2018-05" db="EMBL/GenBank/DDBJ databases">
        <title>Antimicrobial susceptibility testing and genomic analysis of Arcobacter skirrowii strains and one Arcobacter butzleri isolated from German poultry farms.</title>
        <authorList>
            <person name="Haenel I."/>
            <person name="Hotzel H."/>
            <person name="Tomaso H."/>
            <person name="Busch A."/>
        </authorList>
    </citation>
    <scope>NUCLEOTIDE SEQUENCE [LARGE SCALE GENOMIC DNA]</scope>
    <source>
        <strain evidence="3">v</strain>
    </source>
</reference>
<dbReference type="EMBL" id="QEYI01000003">
    <property type="protein sequence ID" value="PWE21702.1"/>
    <property type="molecule type" value="Genomic_DNA"/>
</dbReference>
<name>A0A2U2C100_9BACT</name>
<dbReference type="Pfam" id="PF03548">
    <property type="entry name" value="LolA"/>
    <property type="match status" value="1"/>
</dbReference>
<dbReference type="InterPro" id="IPR004564">
    <property type="entry name" value="OM_lipoprot_carrier_LolA-like"/>
</dbReference>
<sequence length="176" mass="20484">MFYRVTLLLLLSTIFLQASIKEFQNLKTLQSKFIQTITSSSNTKIDYKGELFIKNSGKILWSYQEPVRKDVFVNGSEVIINEPDLEQAIITKLDKEIDMLKMLNEAKKIDENIYSSKIDNTEYKIVLKNGKIDKILYKDEIENSVEIKFINTVLDNQISDSKFIFNIPLGYDLIRK</sequence>
<gene>
    <name evidence="2" type="ORF">DF188_05670</name>
</gene>
<evidence type="ECO:0000313" key="3">
    <source>
        <dbReference type="Proteomes" id="UP000245014"/>
    </source>
</evidence>
<evidence type="ECO:0000313" key="2">
    <source>
        <dbReference type="EMBL" id="PWE21702.1"/>
    </source>
</evidence>